<evidence type="ECO:0000256" key="4">
    <source>
        <dbReference type="ARBA" id="ARBA00022679"/>
    </source>
</evidence>
<dbReference type="EMBL" id="AP024412">
    <property type="protein sequence ID" value="BCR35129.1"/>
    <property type="molecule type" value="Genomic_DNA"/>
</dbReference>
<feature type="binding site" evidence="7 8">
    <location>
        <position position="14"/>
    </location>
    <ligand>
        <name>S-adenosyl-L-methionine</name>
        <dbReference type="ChEBI" id="CHEBI:59789"/>
    </ligand>
</feature>
<dbReference type="InterPro" id="IPR029063">
    <property type="entry name" value="SAM-dependent_MTases_sf"/>
</dbReference>
<comment type="catalytic activity">
    <reaction evidence="7">
        <text>adenosine(1518)/adenosine(1519) in 16S rRNA + 4 S-adenosyl-L-methionine = N(6)-dimethyladenosine(1518)/N(6)-dimethyladenosine(1519) in 16S rRNA + 4 S-adenosyl-L-homocysteine + 4 H(+)</text>
        <dbReference type="Rhea" id="RHEA:19609"/>
        <dbReference type="Rhea" id="RHEA-COMP:10232"/>
        <dbReference type="Rhea" id="RHEA-COMP:10233"/>
        <dbReference type="ChEBI" id="CHEBI:15378"/>
        <dbReference type="ChEBI" id="CHEBI:57856"/>
        <dbReference type="ChEBI" id="CHEBI:59789"/>
        <dbReference type="ChEBI" id="CHEBI:74411"/>
        <dbReference type="ChEBI" id="CHEBI:74493"/>
        <dbReference type="EC" id="2.1.1.182"/>
    </reaction>
</comment>
<dbReference type="AlphaFoldDB" id="A0A7U9TH81"/>
<dbReference type="RefSeq" id="WP_176239005.1">
    <property type="nucleotide sequence ID" value="NZ_AP024412.1"/>
</dbReference>
<proteinExistence type="inferred from homology"/>
<comment type="subcellular location">
    <subcellularLocation>
        <location evidence="7">Cytoplasm</location>
    </subcellularLocation>
</comment>
<dbReference type="InterPro" id="IPR023165">
    <property type="entry name" value="rRNA_Ade_diMease-like_C"/>
</dbReference>
<feature type="binding site" evidence="7 8">
    <location>
        <position position="59"/>
    </location>
    <ligand>
        <name>S-adenosyl-L-methionine</name>
        <dbReference type="ChEBI" id="CHEBI:59789"/>
    </ligand>
</feature>
<dbReference type="InterPro" id="IPR001737">
    <property type="entry name" value="KsgA/Erm"/>
</dbReference>
<feature type="domain" description="Ribosomal RNA adenine methylase transferase N-terminal" evidence="9">
    <location>
        <begin position="19"/>
        <end position="186"/>
    </location>
</feature>
<keyword evidence="11" id="KW-1185">Reference proteome</keyword>
<organism evidence="10 11">
    <name type="scientific">Mariniplasma anaerobium</name>
    <dbReference type="NCBI Taxonomy" id="2735436"/>
    <lineage>
        <taxon>Bacteria</taxon>
        <taxon>Bacillati</taxon>
        <taxon>Mycoplasmatota</taxon>
        <taxon>Mollicutes</taxon>
        <taxon>Acholeplasmatales</taxon>
        <taxon>Acholeplasmataceae</taxon>
        <taxon>Mariniplasma</taxon>
    </lineage>
</organism>
<evidence type="ECO:0000256" key="3">
    <source>
        <dbReference type="ARBA" id="ARBA00022603"/>
    </source>
</evidence>
<dbReference type="PANTHER" id="PTHR11727">
    <property type="entry name" value="DIMETHYLADENOSINE TRANSFERASE"/>
    <property type="match status" value="1"/>
</dbReference>
<evidence type="ECO:0000256" key="7">
    <source>
        <dbReference type="HAMAP-Rule" id="MF_00607"/>
    </source>
</evidence>
<dbReference type="SUPFAM" id="SSF53335">
    <property type="entry name" value="S-adenosyl-L-methionine-dependent methyltransferases"/>
    <property type="match status" value="1"/>
</dbReference>
<dbReference type="SMART" id="SM00650">
    <property type="entry name" value="rADc"/>
    <property type="match status" value="1"/>
</dbReference>
<evidence type="ECO:0000256" key="1">
    <source>
        <dbReference type="ARBA" id="ARBA00022490"/>
    </source>
</evidence>
<keyword evidence="6 7" id="KW-0694">RNA-binding</keyword>
<evidence type="ECO:0000313" key="10">
    <source>
        <dbReference type="EMBL" id="BCR35129.1"/>
    </source>
</evidence>
<name>A0A7U9TH81_9MOLU</name>
<dbReference type="PROSITE" id="PS51689">
    <property type="entry name" value="SAM_RNA_A_N6_MT"/>
    <property type="match status" value="1"/>
</dbReference>
<dbReference type="InterPro" id="IPR020596">
    <property type="entry name" value="rRNA_Ade_Mease_Trfase_CS"/>
</dbReference>
<dbReference type="InterPro" id="IPR011530">
    <property type="entry name" value="rRNA_adenine_dimethylase"/>
</dbReference>
<comment type="function">
    <text evidence="7">Specifically dimethylates two adjacent adenosines (A1518 and A1519) in the loop of a conserved hairpin near the 3'-end of 16S rRNA in the 30S particle. May play a critical role in biogenesis of 30S subunits.</text>
</comment>
<keyword evidence="5 7" id="KW-0949">S-adenosyl-L-methionine</keyword>
<feature type="binding site" evidence="7 8">
    <location>
        <position position="84"/>
    </location>
    <ligand>
        <name>S-adenosyl-L-methionine</name>
        <dbReference type="ChEBI" id="CHEBI:59789"/>
    </ligand>
</feature>
<dbReference type="InterPro" id="IPR020598">
    <property type="entry name" value="rRNA_Ade_methylase_Trfase_N"/>
</dbReference>
<dbReference type="EC" id="2.1.1.182" evidence="7"/>
<protein>
    <recommendedName>
        <fullName evidence="7">Ribosomal RNA small subunit methyltransferase A</fullName>
        <ecNumber evidence="7">2.1.1.182</ecNumber>
    </recommendedName>
    <alternativeName>
        <fullName evidence="7">16S rRNA (adenine(1518)-N(6)/adenine(1519)-N(6))-dimethyltransferase</fullName>
    </alternativeName>
    <alternativeName>
        <fullName evidence="7">16S rRNA dimethyladenosine transferase</fullName>
    </alternativeName>
    <alternativeName>
        <fullName evidence="7">16S rRNA dimethylase</fullName>
    </alternativeName>
    <alternativeName>
        <fullName evidence="7">S-adenosylmethionine-6-N', N'-adenosyl(rRNA) dimethyltransferase</fullName>
    </alternativeName>
</protein>
<keyword evidence="2 7" id="KW-0698">rRNA processing</keyword>
<evidence type="ECO:0000256" key="8">
    <source>
        <dbReference type="PROSITE-ProRule" id="PRU01026"/>
    </source>
</evidence>
<keyword evidence="3 7" id="KW-0489">Methyltransferase</keyword>
<dbReference type="HAMAP" id="MF_00607">
    <property type="entry name" value="16SrRNA_methyltr_A"/>
    <property type="match status" value="1"/>
</dbReference>
<evidence type="ECO:0000259" key="9">
    <source>
        <dbReference type="SMART" id="SM00650"/>
    </source>
</evidence>
<feature type="binding site" evidence="7 8">
    <location>
        <position position="12"/>
    </location>
    <ligand>
        <name>S-adenosyl-L-methionine</name>
        <dbReference type="ChEBI" id="CHEBI:59789"/>
    </ligand>
</feature>
<evidence type="ECO:0000313" key="11">
    <source>
        <dbReference type="Proteomes" id="UP000620133"/>
    </source>
</evidence>
<dbReference type="FunFam" id="3.40.50.150:FF:000023">
    <property type="entry name" value="Ribosomal RNA small subunit methyltransferase A"/>
    <property type="match status" value="1"/>
</dbReference>
<sequence>MQHQAKKRYGQNFLRDKNLLKKIVNQSHILNKDVIEVGPGQGALTSFLAEQAHQLTCFEIDTSLKSILDPIEEQYDNLEIIYKDFMTADLTDLGDDLHVVANVPYYITTPIIFKLIETPQIKTASLMIQKEVCERLIAKPGTKAYNNLSVVMAYHAHVYKMMDVKRHMFVPQPNVDSAVIRIEKRDKALLDPKAEKIFISIVRTAFKQKRKTLVNNWFEAYQIPKEDIINFLKSFDINENIRAEKIAIEQFMKLAGAWTYDI</sequence>
<dbReference type="PANTHER" id="PTHR11727:SF7">
    <property type="entry name" value="DIMETHYLADENOSINE TRANSFERASE-RELATED"/>
    <property type="match status" value="1"/>
</dbReference>
<feature type="binding site" evidence="7 8">
    <location>
        <position position="38"/>
    </location>
    <ligand>
        <name>S-adenosyl-L-methionine</name>
        <dbReference type="ChEBI" id="CHEBI:59789"/>
    </ligand>
</feature>
<evidence type="ECO:0000256" key="6">
    <source>
        <dbReference type="ARBA" id="ARBA00022884"/>
    </source>
</evidence>
<comment type="similarity">
    <text evidence="7">Belongs to the class I-like SAM-binding methyltransferase superfamily. rRNA adenine N(6)-methyltransferase family. RsmA subfamily.</text>
</comment>
<accession>A0A7U9TH81</accession>
<feature type="binding site" evidence="7 8">
    <location>
        <position position="102"/>
    </location>
    <ligand>
        <name>S-adenosyl-L-methionine</name>
        <dbReference type="ChEBI" id="CHEBI:59789"/>
    </ligand>
</feature>
<dbReference type="GO" id="GO:0003723">
    <property type="term" value="F:RNA binding"/>
    <property type="evidence" value="ECO:0007669"/>
    <property type="project" value="UniProtKB-UniRule"/>
</dbReference>
<evidence type="ECO:0000256" key="5">
    <source>
        <dbReference type="ARBA" id="ARBA00022691"/>
    </source>
</evidence>
<dbReference type="GO" id="GO:0052908">
    <property type="term" value="F:16S rRNA (adenine(1518)-N(6)/adenine(1519)-N(6))-dimethyltransferase activity"/>
    <property type="evidence" value="ECO:0007669"/>
    <property type="project" value="UniProtKB-EC"/>
</dbReference>
<evidence type="ECO:0000256" key="2">
    <source>
        <dbReference type="ARBA" id="ARBA00022552"/>
    </source>
</evidence>
<reference evidence="10" key="1">
    <citation type="submission" date="2021-01" db="EMBL/GenBank/DDBJ databases">
        <title>Draft genome sequence of Acholeplasmataceae bacterium strain Mahy22.</title>
        <authorList>
            <person name="Watanabe M."/>
            <person name="Kojima H."/>
            <person name="Fukui M."/>
        </authorList>
    </citation>
    <scope>NUCLEOTIDE SEQUENCE</scope>
    <source>
        <strain evidence="10">Mahy22</strain>
    </source>
</reference>
<dbReference type="Gene3D" id="3.40.50.150">
    <property type="entry name" value="Vaccinia Virus protein VP39"/>
    <property type="match status" value="1"/>
</dbReference>
<dbReference type="GO" id="GO:0005829">
    <property type="term" value="C:cytosol"/>
    <property type="evidence" value="ECO:0007669"/>
    <property type="project" value="TreeGrafter"/>
</dbReference>
<dbReference type="Pfam" id="PF00398">
    <property type="entry name" value="RrnaAD"/>
    <property type="match status" value="1"/>
</dbReference>
<dbReference type="Proteomes" id="UP000620133">
    <property type="component" value="Chromosome"/>
</dbReference>
<dbReference type="KEGG" id="manr:MPAN_000220"/>
<dbReference type="Gene3D" id="1.10.8.100">
    <property type="entry name" value="Ribosomal RNA adenine dimethylase-like, domain 2"/>
    <property type="match status" value="1"/>
</dbReference>
<dbReference type="NCBIfam" id="TIGR00755">
    <property type="entry name" value="ksgA"/>
    <property type="match status" value="1"/>
</dbReference>
<dbReference type="PROSITE" id="PS01131">
    <property type="entry name" value="RRNA_A_DIMETH"/>
    <property type="match status" value="1"/>
</dbReference>
<keyword evidence="4 7" id="KW-0808">Transferase</keyword>
<keyword evidence="1 7" id="KW-0963">Cytoplasm</keyword>
<gene>
    <name evidence="7 10" type="primary">rsmA</name>
    <name evidence="7" type="synonym">ksgA</name>
    <name evidence="10" type="ORF">MPAN_000220</name>
</gene>